<dbReference type="PANTHER" id="PTHR23073">
    <property type="entry name" value="26S PROTEASOME REGULATORY SUBUNIT"/>
    <property type="match status" value="1"/>
</dbReference>
<dbReference type="SUPFAM" id="SSF52540">
    <property type="entry name" value="P-loop containing nucleoside triphosphate hydrolases"/>
    <property type="match status" value="2"/>
</dbReference>
<organism evidence="5 6">
    <name type="scientific">Bowmanella denitrificans</name>
    <dbReference type="NCBI Taxonomy" id="366582"/>
    <lineage>
        <taxon>Bacteria</taxon>
        <taxon>Pseudomonadati</taxon>
        <taxon>Pseudomonadota</taxon>
        <taxon>Gammaproteobacteria</taxon>
        <taxon>Alteromonadales</taxon>
        <taxon>Alteromonadaceae</taxon>
        <taxon>Bowmanella</taxon>
    </lineage>
</organism>
<comment type="caution">
    <text evidence="5">The sequence shown here is derived from an EMBL/GenBank/DDBJ whole genome shotgun (WGS) entry which is preliminary data.</text>
</comment>
<dbReference type="EMBL" id="BAAAEI010000001">
    <property type="protein sequence ID" value="GAA0341157.1"/>
    <property type="molecule type" value="Genomic_DNA"/>
</dbReference>
<evidence type="ECO:0000256" key="3">
    <source>
        <dbReference type="ARBA" id="ARBA00022840"/>
    </source>
</evidence>
<name>A0ABP3GBP1_9ALTE</name>
<evidence type="ECO:0000256" key="2">
    <source>
        <dbReference type="ARBA" id="ARBA00022741"/>
    </source>
</evidence>
<dbReference type="InterPro" id="IPR003959">
    <property type="entry name" value="ATPase_AAA_core"/>
</dbReference>
<dbReference type="CDD" id="cd19481">
    <property type="entry name" value="RecA-like_protease"/>
    <property type="match status" value="1"/>
</dbReference>
<dbReference type="Proteomes" id="UP001501757">
    <property type="component" value="Unassembled WGS sequence"/>
</dbReference>
<feature type="domain" description="AAA+ ATPase" evidence="4">
    <location>
        <begin position="294"/>
        <end position="421"/>
    </location>
</feature>
<gene>
    <name evidence="5" type="ORF">GCM10009092_02110</name>
</gene>
<feature type="domain" description="AAA+ ATPase" evidence="4">
    <location>
        <begin position="527"/>
        <end position="656"/>
    </location>
</feature>
<reference evidence="6" key="1">
    <citation type="journal article" date="2019" name="Int. J. Syst. Evol. Microbiol.">
        <title>The Global Catalogue of Microorganisms (GCM) 10K type strain sequencing project: providing services to taxonomists for standard genome sequencing and annotation.</title>
        <authorList>
            <consortium name="The Broad Institute Genomics Platform"/>
            <consortium name="The Broad Institute Genome Sequencing Center for Infectious Disease"/>
            <person name="Wu L."/>
            <person name="Ma J."/>
        </authorList>
    </citation>
    <scope>NUCLEOTIDE SEQUENCE [LARGE SCALE GENOMIC DNA]</scope>
    <source>
        <strain evidence="6">JCM 13378</strain>
    </source>
</reference>
<dbReference type="InterPro" id="IPR003593">
    <property type="entry name" value="AAA+_ATPase"/>
</dbReference>
<keyword evidence="6" id="KW-1185">Reference proteome</keyword>
<evidence type="ECO:0000313" key="5">
    <source>
        <dbReference type="EMBL" id="GAA0341157.1"/>
    </source>
</evidence>
<comment type="similarity">
    <text evidence="1">Belongs to the AAA ATPase family.</text>
</comment>
<dbReference type="Pfam" id="PF00004">
    <property type="entry name" value="AAA"/>
    <property type="match status" value="2"/>
</dbReference>
<evidence type="ECO:0000259" key="4">
    <source>
        <dbReference type="SMART" id="SM00382"/>
    </source>
</evidence>
<evidence type="ECO:0000256" key="1">
    <source>
        <dbReference type="ARBA" id="ARBA00006914"/>
    </source>
</evidence>
<protein>
    <submittedName>
        <fullName evidence="5">AAA family ATPase</fullName>
    </submittedName>
</protein>
<keyword evidence="3" id="KW-0067">ATP-binding</keyword>
<dbReference type="Gene3D" id="3.40.50.300">
    <property type="entry name" value="P-loop containing nucleotide triphosphate hydrolases"/>
    <property type="match status" value="2"/>
</dbReference>
<dbReference type="InterPro" id="IPR050221">
    <property type="entry name" value="26S_Proteasome_ATPase"/>
</dbReference>
<accession>A0ABP3GBP1</accession>
<dbReference type="RefSeq" id="WP_343840686.1">
    <property type="nucleotide sequence ID" value="NZ_BAAAEI010000001.1"/>
</dbReference>
<dbReference type="InterPro" id="IPR027417">
    <property type="entry name" value="P-loop_NTPase"/>
</dbReference>
<dbReference type="SMART" id="SM00382">
    <property type="entry name" value="AAA"/>
    <property type="match status" value="2"/>
</dbReference>
<proteinExistence type="inferred from homology"/>
<keyword evidence="2" id="KW-0547">Nucleotide-binding</keyword>
<sequence length="733" mass="82913">MGHKTTLKETQQLEARCEESDISPFEQIRDFESTFHKQMRVGRVLLEDWQSWFTPETAAKYLLDTNITTQFQFHILSRIVTQPWVRRQWLIVSRRNNDVFDWLESIFKPRFRGIVKGFSELADVQSLQWDWLVYTVITLAEAIPYPLQIAKNLARLAELLNLNDAESALLEFALARQLDGDYCRFTDMLIDTDKHGTSGLARMLKQPATSFVKAFNENGVLGTIVLPRIAYLDLDIDYTIRELLLCNGLLTADSLLNAVVSRNPKCHLNKGHYAHLEIDPVINYLAICLKKRERGVNILLYGPPGTGKTQLSRLVAKHANGNLFSVDNLENDLSGRKPSRTSKVRLAQKILSRVDNTMLCVDECEDIFEKTLLGDVSSKIQLNELLEDSVVPTIWITNWIQHIEPSLLRRFDMVVKVDPPTMSQKAKMYRKQLGKLKVAQVFCDRLASHGALTQGHIASAAKVASALGYRQEQAQSCIEALLEGQLQPLGENLEKSGYVSETTYRPELTNLKGDRLVDIQQMLARSKQGRLLLFGPPGTGKTGFAYYLSGLIEMPLHHTRASDLLDPYVGGTEQNIAEVFRKATRESAILLLDEADSLLTDRSLHQRSWETSQVNELLTQIECFQGILIASTNFEQRLDRAMARRFDFKLEFDYLTPDQAAILLLEVSGCKSLPRSAMAKLQTMPRLTPGDFSVIKRKSSLTGQRSVGICLELLAKEHSYKVKGMSRPIGFVH</sequence>
<evidence type="ECO:0000313" key="6">
    <source>
        <dbReference type="Proteomes" id="UP001501757"/>
    </source>
</evidence>